<dbReference type="Proteomes" id="UP000702425">
    <property type="component" value="Unassembled WGS sequence"/>
</dbReference>
<accession>A0ABX2CWY5</accession>
<reference evidence="1 2" key="1">
    <citation type="journal article" date="2020" name="Sci. Rep.">
        <title>A novel cyanobacterial geosmin producer, revising GeoA distribution and dispersion patterns in Bacteria.</title>
        <authorList>
            <person name="Churro C."/>
            <person name="Semedo-Aguiar A.P."/>
            <person name="Silva A.D."/>
            <person name="Pereira-Leal J.B."/>
            <person name="Leite R.B."/>
        </authorList>
    </citation>
    <scope>NUCLEOTIDE SEQUENCE [LARGE SCALE GENOMIC DNA]</scope>
    <source>
        <strain evidence="1 2">IPMA8</strain>
    </source>
</reference>
<protein>
    <recommendedName>
        <fullName evidence="3">Transposase</fullName>
    </recommendedName>
</protein>
<keyword evidence="2" id="KW-1185">Reference proteome</keyword>
<organism evidence="1 2">
    <name type="scientific">Microcoleus asticus IPMA8</name>
    <dbReference type="NCBI Taxonomy" id="2563858"/>
    <lineage>
        <taxon>Bacteria</taxon>
        <taxon>Bacillati</taxon>
        <taxon>Cyanobacteriota</taxon>
        <taxon>Cyanophyceae</taxon>
        <taxon>Oscillatoriophycideae</taxon>
        <taxon>Oscillatoriales</taxon>
        <taxon>Microcoleaceae</taxon>
        <taxon>Microcoleus</taxon>
        <taxon>Microcoleus asticus</taxon>
    </lineage>
</organism>
<evidence type="ECO:0000313" key="1">
    <source>
        <dbReference type="EMBL" id="NQE34916.1"/>
    </source>
</evidence>
<evidence type="ECO:0008006" key="3">
    <source>
        <dbReference type="Google" id="ProtNLM"/>
    </source>
</evidence>
<proteinExistence type="predicted"/>
<gene>
    <name evidence="1" type="ORF">E5S67_02645</name>
</gene>
<name>A0ABX2CWY5_9CYAN</name>
<comment type="caution">
    <text evidence="1">The sequence shown here is derived from an EMBL/GenBank/DDBJ whole genome shotgun (WGS) entry which is preliminary data.</text>
</comment>
<dbReference type="EMBL" id="SRRZ01000042">
    <property type="protein sequence ID" value="NQE34916.1"/>
    <property type="molecule type" value="Genomic_DNA"/>
</dbReference>
<sequence length="51" mass="5923">MPVKRRVNFLLVEQASCLLLTMVRSGIEFKEQIPKPVTSNIPHLKYRKVLT</sequence>
<evidence type="ECO:0000313" key="2">
    <source>
        <dbReference type="Proteomes" id="UP000702425"/>
    </source>
</evidence>